<reference evidence="1" key="2">
    <citation type="submission" date="2020-09" db="EMBL/GenBank/DDBJ databases">
        <authorList>
            <person name="Sun Q."/>
            <person name="Zhou Y."/>
        </authorList>
    </citation>
    <scope>NUCLEOTIDE SEQUENCE</scope>
    <source>
        <strain evidence="1">CGMCC 4.7372</strain>
    </source>
</reference>
<accession>A0A8H9LHT8</accession>
<evidence type="ECO:0000313" key="1">
    <source>
        <dbReference type="EMBL" id="GGO95092.1"/>
    </source>
</evidence>
<dbReference type="Proteomes" id="UP000614239">
    <property type="component" value="Unassembled WGS sequence"/>
</dbReference>
<evidence type="ECO:0000313" key="2">
    <source>
        <dbReference type="Proteomes" id="UP000614239"/>
    </source>
</evidence>
<protein>
    <submittedName>
        <fullName evidence="1">Uncharacterized protein</fullName>
    </submittedName>
</protein>
<dbReference type="EMBL" id="BMNJ01000001">
    <property type="protein sequence ID" value="GGO95092.1"/>
    <property type="molecule type" value="Genomic_DNA"/>
</dbReference>
<keyword evidence="2" id="KW-1185">Reference proteome</keyword>
<organism evidence="1 2">
    <name type="scientific">Actinomyces gaoshouyii</name>
    <dbReference type="NCBI Taxonomy" id="1960083"/>
    <lineage>
        <taxon>Bacteria</taxon>
        <taxon>Bacillati</taxon>
        <taxon>Actinomycetota</taxon>
        <taxon>Actinomycetes</taxon>
        <taxon>Actinomycetales</taxon>
        <taxon>Actinomycetaceae</taxon>
        <taxon>Actinomyces</taxon>
    </lineage>
</organism>
<comment type="caution">
    <text evidence="1">The sequence shown here is derived from an EMBL/GenBank/DDBJ whole genome shotgun (WGS) entry which is preliminary data.</text>
</comment>
<name>A0A8H9LHT8_9ACTO</name>
<gene>
    <name evidence="1" type="ORF">GCM10011612_02100</name>
</gene>
<dbReference type="AlphaFoldDB" id="A0A8H9LHT8"/>
<sequence length="145" mass="14999">MRLIGDLKDPGTTRAFHILLGAPLGGVDVAELAAQVVAREGDRATGVLLLHAAEEIGRIPDLGLDLLLTAAEIVVRDDGDATLVAGRALEGLAAVVALVLGPVAHAVAAPALRGFLPRGQAELLLRQAGQVWARMTQPARTGRGR</sequence>
<reference evidence="1" key="1">
    <citation type="journal article" date="2014" name="Int. J. Syst. Evol. Microbiol.">
        <title>Complete genome sequence of Corynebacterium casei LMG S-19264T (=DSM 44701T), isolated from a smear-ripened cheese.</title>
        <authorList>
            <consortium name="US DOE Joint Genome Institute (JGI-PGF)"/>
            <person name="Walter F."/>
            <person name="Albersmeier A."/>
            <person name="Kalinowski J."/>
            <person name="Ruckert C."/>
        </authorList>
    </citation>
    <scope>NUCLEOTIDE SEQUENCE</scope>
    <source>
        <strain evidence="1">CGMCC 4.7372</strain>
    </source>
</reference>
<proteinExistence type="predicted"/>